<feature type="region of interest" description="Disordered" evidence="1">
    <location>
        <begin position="172"/>
        <end position="191"/>
    </location>
</feature>
<dbReference type="OrthoDB" id="413361at2759"/>
<name>A0A8J2QHG5_9NEOP</name>
<protein>
    <submittedName>
        <fullName evidence="2">(African queen) hypothetical protein</fullName>
    </submittedName>
</protein>
<keyword evidence="3" id="KW-1185">Reference proteome</keyword>
<dbReference type="AlphaFoldDB" id="A0A8J2QHG5"/>
<proteinExistence type="predicted"/>
<gene>
    <name evidence="2" type="ORF">DCHRY22_LOCUS4088</name>
</gene>
<dbReference type="EMBL" id="CAKASE010000048">
    <property type="protein sequence ID" value="CAG9562815.1"/>
    <property type="molecule type" value="Genomic_DNA"/>
</dbReference>
<reference evidence="2" key="1">
    <citation type="submission" date="2021-09" db="EMBL/GenBank/DDBJ databases">
        <authorList>
            <person name="Martin H S."/>
        </authorList>
    </citation>
    <scope>NUCLEOTIDE SEQUENCE</scope>
</reference>
<dbReference type="Proteomes" id="UP000789524">
    <property type="component" value="Unassembled WGS sequence"/>
</dbReference>
<comment type="caution">
    <text evidence="2">The sequence shown here is derived from an EMBL/GenBank/DDBJ whole genome shotgun (WGS) entry which is preliminary data.</text>
</comment>
<accession>A0A8J2QHG5</accession>
<sequence length="191" mass="21355">MTTLAAIKEANTLLLNGQETLGQATNKFPDLPQNIEKYNRTALSVTKEPMIHDKMPSLSVAAAFKESISLPPSQASTRAGSCVEADTEVSTQQLRQECVGISERSKQQVISRVYWSVHNTEYIGLSEACREALYLKELQYEITNKMYTISIFNDNQGAQKLCANPVFHKRTKHRGKSRNAGRHLAPDTRTI</sequence>
<evidence type="ECO:0000256" key="1">
    <source>
        <dbReference type="SAM" id="MobiDB-lite"/>
    </source>
</evidence>
<dbReference type="CDD" id="cd09272">
    <property type="entry name" value="RNase_HI_RT_Ty1"/>
    <property type="match status" value="1"/>
</dbReference>
<feature type="compositionally biased region" description="Basic residues" evidence="1">
    <location>
        <begin position="172"/>
        <end position="181"/>
    </location>
</feature>
<evidence type="ECO:0000313" key="3">
    <source>
        <dbReference type="Proteomes" id="UP000789524"/>
    </source>
</evidence>
<evidence type="ECO:0000313" key="2">
    <source>
        <dbReference type="EMBL" id="CAG9562815.1"/>
    </source>
</evidence>
<organism evidence="2 3">
    <name type="scientific">Danaus chrysippus</name>
    <name type="common">African queen</name>
    <dbReference type="NCBI Taxonomy" id="151541"/>
    <lineage>
        <taxon>Eukaryota</taxon>
        <taxon>Metazoa</taxon>
        <taxon>Ecdysozoa</taxon>
        <taxon>Arthropoda</taxon>
        <taxon>Hexapoda</taxon>
        <taxon>Insecta</taxon>
        <taxon>Pterygota</taxon>
        <taxon>Neoptera</taxon>
        <taxon>Endopterygota</taxon>
        <taxon>Lepidoptera</taxon>
        <taxon>Glossata</taxon>
        <taxon>Ditrysia</taxon>
        <taxon>Papilionoidea</taxon>
        <taxon>Nymphalidae</taxon>
        <taxon>Danainae</taxon>
        <taxon>Danaini</taxon>
        <taxon>Danaina</taxon>
        <taxon>Danaus</taxon>
        <taxon>Anosia</taxon>
    </lineage>
</organism>